<evidence type="ECO:0000256" key="4">
    <source>
        <dbReference type="ARBA" id="ARBA00022679"/>
    </source>
</evidence>
<dbReference type="EMBL" id="JBGCUO010000001">
    <property type="protein sequence ID" value="MEY1660732.1"/>
    <property type="molecule type" value="Genomic_DNA"/>
</dbReference>
<dbReference type="InterPro" id="IPR050903">
    <property type="entry name" value="Bact_Chemotaxis_MeTrfase"/>
</dbReference>
<keyword evidence="3" id="KW-0489">Methyltransferase</keyword>
<dbReference type="PANTHER" id="PTHR24422:SF19">
    <property type="entry name" value="CHEMOTAXIS PROTEIN METHYLTRANSFERASE"/>
    <property type="match status" value="1"/>
</dbReference>
<dbReference type="Gene3D" id="3.40.50.150">
    <property type="entry name" value="Vaccinia Virus protein VP39"/>
    <property type="match status" value="1"/>
</dbReference>
<dbReference type="InterPro" id="IPR022642">
    <property type="entry name" value="CheR_C"/>
</dbReference>
<dbReference type="Proteomes" id="UP001562065">
    <property type="component" value="Unassembled WGS sequence"/>
</dbReference>
<dbReference type="Pfam" id="PF03705">
    <property type="entry name" value="CheR_N"/>
    <property type="match status" value="1"/>
</dbReference>
<protein>
    <recommendedName>
        <fullName evidence="2">protein-glutamate O-methyltransferase</fullName>
        <ecNumber evidence="2">2.1.1.80</ecNumber>
    </recommendedName>
</protein>
<dbReference type="InterPro" id="IPR022641">
    <property type="entry name" value="CheR_N"/>
</dbReference>
<evidence type="ECO:0000256" key="1">
    <source>
        <dbReference type="ARBA" id="ARBA00001541"/>
    </source>
</evidence>
<evidence type="ECO:0000313" key="7">
    <source>
        <dbReference type="EMBL" id="MEY1660732.1"/>
    </source>
</evidence>
<dbReference type="PANTHER" id="PTHR24422">
    <property type="entry name" value="CHEMOTAXIS PROTEIN METHYLTRANSFERASE"/>
    <property type="match status" value="1"/>
</dbReference>
<dbReference type="RefSeq" id="WP_369453975.1">
    <property type="nucleotide sequence ID" value="NZ_JBGCUO010000001.1"/>
</dbReference>
<evidence type="ECO:0000259" key="6">
    <source>
        <dbReference type="PROSITE" id="PS50123"/>
    </source>
</evidence>
<proteinExistence type="predicted"/>
<dbReference type="CDD" id="cd02440">
    <property type="entry name" value="AdoMet_MTases"/>
    <property type="match status" value="1"/>
</dbReference>
<evidence type="ECO:0000256" key="5">
    <source>
        <dbReference type="ARBA" id="ARBA00022691"/>
    </source>
</evidence>
<keyword evidence="4" id="KW-0808">Transferase</keyword>
<dbReference type="EC" id="2.1.1.80" evidence="2"/>
<accession>A0ABV4AE71</accession>
<evidence type="ECO:0000313" key="8">
    <source>
        <dbReference type="Proteomes" id="UP001562065"/>
    </source>
</evidence>
<dbReference type="InterPro" id="IPR036804">
    <property type="entry name" value="CheR_N_sf"/>
</dbReference>
<keyword evidence="5" id="KW-0949">S-adenosyl-L-methionine</keyword>
<name>A0ABV4AE71_9GAMM</name>
<dbReference type="InterPro" id="IPR000780">
    <property type="entry name" value="CheR_MeTrfase"/>
</dbReference>
<comment type="catalytic activity">
    <reaction evidence="1">
        <text>L-glutamyl-[protein] + S-adenosyl-L-methionine = [protein]-L-glutamate 5-O-methyl ester + S-adenosyl-L-homocysteine</text>
        <dbReference type="Rhea" id="RHEA:24452"/>
        <dbReference type="Rhea" id="RHEA-COMP:10208"/>
        <dbReference type="Rhea" id="RHEA-COMP:10311"/>
        <dbReference type="ChEBI" id="CHEBI:29973"/>
        <dbReference type="ChEBI" id="CHEBI:57856"/>
        <dbReference type="ChEBI" id="CHEBI:59789"/>
        <dbReference type="ChEBI" id="CHEBI:82795"/>
        <dbReference type="EC" id="2.1.1.80"/>
    </reaction>
</comment>
<gene>
    <name evidence="7" type="ORF">AB5I84_01050</name>
</gene>
<dbReference type="SMART" id="SM00138">
    <property type="entry name" value="MeTrc"/>
    <property type="match status" value="1"/>
</dbReference>
<dbReference type="SUPFAM" id="SSF53335">
    <property type="entry name" value="S-adenosyl-L-methionine-dependent methyltransferases"/>
    <property type="match status" value="1"/>
</dbReference>
<dbReference type="Gene3D" id="1.10.155.10">
    <property type="entry name" value="Chemotaxis receptor methyltransferase CheR, N-terminal domain"/>
    <property type="match status" value="1"/>
</dbReference>
<dbReference type="PROSITE" id="PS50123">
    <property type="entry name" value="CHER"/>
    <property type="match status" value="1"/>
</dbReference>
<organism evidence="7 8">
    <name type="scientific">Isoalcanivorax beigongshangi</name>
    <dbReference type="NCBI Taxonomy" id="3238810"/>
    <lineage>
        <taxon>Bacteria</taxon>
        <taxon>Pseudomonadati</taxon>
        <taxon>Pseudomonadota</taxon>
        <taxon>Gammaproteobacteria</taxon>
        <taxon>Oceanospirillales</taxon>
        <taxon>Alcanivoracaceae</taxon>
        <taxon>Isoalcanivorax</taxon>
    </lineage>
</organism>
<keyword evidence="8" id="KW-1185">Reference proteome</keyword>
<evidence type="ECO:0000256" key="2">
    <source>
        <dbReference type="ARBA" id="ARBA00012534"/>
    </source>
</evidence>
<dbReference type="PRINTS" id="PR00996">
    <property type="entry name" value="CHERMTFRASE"/>
</dbReference>
<dbReference type="Pfam" id="PF01739">
    <property type="entry name" value="CheR"/>
    <property type="match status" value="1"/>
</dbReference>
<dbReference type="InterPro" id="IPR029063">
    <property type="entry name" value="SAM-dependent_MTases_sf"/>
</dbReference>
<comment type="caution">
    <text evidence="7">The sequence shown here is derived from an EMBL/GenBank/DDBJ whole genome shotgun (WGS) entry which is preliminary data.</text>
</comment>
<sequence>MAVQEGTPTSGIQRAPAMDAEQFALWRTLLEQRTGMTLTPERQPFLEASLYGRMRSLGVGDYAQYHTRLVTAPAPVQAMEWAVLVDRLTVQETSFFRHPPSFALVQRSVQQWLEAAPARRTLDLWSVGCSTGEEPYSLAMLVDDALRASNSRCLYSITATDISAPALAQARAGRYAERRVERVPGSYRSRYLTPLDESHWQVKPALQERVCFARQNVIELAHSPLGNMDLIFCQNMLIYFRRWRKRDIVSRLAERLAPGGLLVLGPGEMTDWHHPLLQRLPSAGTLAYRRTTA</sequence>
<reference evidence="7 8" key="1">
    <citation type="submission" date="2024-07" db="EMBL/GenBank/DDBJ databases">
        <authorList>
            <person name="Ren Q."/>
        </authorList>
    </citation>
    <scope>NUCLEOTIDE SEQUENCE [LARGE SCALE GENOMIC DNA]</scope>
    <source>
        <strain evidence="7 8">REN37</strain>
    </source>
</reference>
<feature type="domain" description="CheR-type methyltransferase" evidence="6">
    <location>
        <begin position="11"/>
        <end position="293"/>
    </location>
</feature>
<evidence type="ECO:0000256" key="3">
    <source>
        <dbReference type="ARBA" id="ARBA00022603"/>
    </source>
</evidence>
<dbReference type="SUPFAM" id="SSF47757">
    <property type="entry name" value="Chemotaxis receptor methyltransferase CheR, N-terminal domain"/>
    <property type="match status" value="1"/>
</dbReference>